<dbReference type="GO" id="GO:0003677">
    <property type="term" value="F:DNA binding"/>
    <property type="evidence" value="ECO:0007669"/>
    <property type="project" value="UniProtKB-UniRule"/>
</dbReference>
<evidence type="ECO:0000313" key="5">
    <source>
        <dbReference type="Proteomes" id="UP000287519"/>
    </source>
</evidence>
<evidence type="ECO:0000256" key="1">
    <source>
        <dbReference type="ARBA" id="ARBA00023125"/>
    </source>
</evidence>
<reference evidence="4 5" key="1">
    <citation type="submission" date="2018-11" db="EMBL/GenBank/DDBJ databases">
        <title>Microbial catabolism of amino acid.</title>
        <authorList>
            <person name="Hibi M."/>
            <person name="Ogawa J."/>
        </authorList>
    </citation>
    <scope>NUCLEOTIDE SEQUENCE [LARGE SCALE GENOMIC DNA]</scope>
    <source>
        <strain evidence="4 5">C31-06</strain>
    </source>
</reference>
<dbReference type="Proteomes" id="UP000287519">
    <property type="component" value="Unassembled WGS sequence"/>
</dbReference>
<dbReference type="InterPro" id="IPR001647">
    <property type="entry name" value="HTH_TetR"/>
</dbReference>
<feature type="domain" description="HTH tetR-type" evidence="3">
    <location>
        <begin position="4"/>
        <end position="64"/>
    </location>
</feature>
<name>A0A402CD70_RHOWR</name>
<feature type="DNA-binding region" description="H-T-H motif" evidence="2">
    <location>
        <begin position="27"/>
        <end position="46"/>
    </location>
</feature>
<dbReference type="Gene3D" id="1.10.357.10">
    <property type="entry name" value="Tetracycline Repressor, domain 2"/>
    <property type="match status" value="1"/>
</dbReference>
<protein>
    <submittedName>
        <fullName evidence="4">Transcriptional regulator, TetR family</fullName>
    </submittedName>
</protein>
<dbReference type="RefSeq" id="WP_124393611.1">
    <property type="nucleotide sequence ID" value="NZ_BHYM01000045.1"/>
</dbReference>
<evidence type="ECO:0000259" key="3">
    <source>
        <dbReference type="PROSITE" id="PS50977"/>
    </source>
</evidence>
<dbReference type="AlphaFoldDB" id="A0A402CD70"/>
<dbReference type="InterPro" id="IPR009057">
    <property type="entry name" value="Homeodomain-like_sf"/>
</dbReference>
<comment type="caution">
    <text evidence="4">The sequence shown here is derived from an EMBL/GenBank/DDBJ whole genome shotgun (WGS) entry which is preliminary data.</text>
</comment>
<gene>
    <name evidence="4" type="ORF">Rhow_005198</name>
</gene>
<dbReference type="EMBL" id="BHYM01000045">
    <property type="protein sequence ID" value="GCE41539.1"/>
    <property type="molecule type" value="Genomic_DNA"/>
</dbReference>
<accession>A0A402CD70</accession>
<dbReference type="Pfam" id="PF00440">
    <property type="entry name" value="TetR_N"/>
    <property type="match status" value="1"/>
</dbReference>
<keyword evidence="1 2" id="KW-0238">DNA-binding</keyword>
<keyword evidence="5" id="KW-1185">Reference proteome</keyword>
<proteinExistence type="predicted"/>
<evidence type="ECO:0000313" key="4">
    <source>
        <dbReference type="EMBL" id="GCE41539.1"/>
    </source>
</evidence>
<organism evidence="4 5">
    <name type="scientific">Rhodococcus wratislaviensis</name>
    <name type="common">Tsukamurella wratislaviensis</name>
    <dbReference type="NCBI Taxonomy" id="44752"/>
    <lineage>
        <taxon>Bacteria</taxon>
        <taxon>Bacillati</taxon>
        <taxon>Actinomycetota</taxon>
        <taxon>Actinomycetes</taxon>
        <taxon>Mycobacteriales</taxon>
        <taxon>Nocardiaceae</taxon>
        <taxon>Rhodococcus</taxon>
    </lineage>
</organism>
<dbReference type="PROSITE" id="PS50977">
    <property type="entry name" value="HTH_TETR_2"/>
    <property type="match status" value="1"/>
</dbReference>
<sequence length="183" mass="20287">MPTIVSKEQYFETALDVLAEVGFKGLNIRRMCTTLGVTTGSFYHYFGSWKGFVDALFEYWEHRQDRILRDLSFGSGGPGDDIAAIRTLTLGLPHAAEAAIRAWGMNDPTVHETQRRVDSARRKTVRSVIGRVVDSDEAADVIVSLGMAMLVGFQNLTAEGQHSELVPLLDEYLRLVSLHGEST</sequence>
<dbReference type="OrthoDB" id="3218408at2"/>
<dbReference type="SUPFAM" id="SSF46689">
    <property type="entry name" value="Homeodomain-like"/>
    <property type="match status" value="1"/>
</dbReference>
<evidence type="ECO:0000256" key="2">
    <source>
        <dbReference type="PROSITE-ProRule" id="PRU00335"/>
    </source>
</evidence>